<dbReference type="Pfam" id="PF07687">
    <property type="entry name" value="M20_dimer"/>
    <property type="match status" value="1"/>
</dbReference>
<proteinExistence type="predicted"/>
<dbReference type="RefSeq" id="WP_185124708.1">
    <property type="nucleotide sequence ID" value="NZ_CAJEWD010000003.1"/>
</dbReference>
<dbReference type="GO" id="GO:0046872">
    <property type="term" value="F:metal ion binding"/>
    <property type="evidence" value="ECO:0007669"/>
    <property type="project" value="UniProtKB-KW"/>
</dbReference>
<protein>
    <submittedName>
        <fullName evidence="3">Indole-3-acetyl-aspartic acid hydrolase</fullName>
    </submittedName>
</protein>
<keyword evidence="3" id="KW-0378">Hydrolase</keyword>
<dbReference type="GO" id="GO:0005737">
    <property type="term" value="C:cytoplasm"/>
    <property type="evidence" value="ECO:0007669"/>
    <property type="project" value="TreeGrafter"/>
</dbReference>
<gene>
    <name evidence="3" type="primary">iaaH_1</name>
    <name evidence="3" type="ORF">JEODO184_00142</name>
</gene>
<dbReference type="InterPro" id="IPR036264">
    <property type="entry name" value="Bact_exopeptidase_dim_dom"/>
</dbReference>
<dbReference type="GO" id="GO:0016805">
    <property type="term" value="F:dipeptidase activity"/>
    <property type="evidence" value="ECO:0007669"/>
    <property type="project" value="TreeGrafter"/>
</dbReference>
<dbReference type="SUPFAM" id="SSF55031">
    <property type="entry name" value="Bacterial exopeptidase dimerisation domain"/>
    <property type="match status" value="1"/>
</dbReference>
<evidence type="ECO:0000313" key="3">
    <source>
        <dbReference type="EMBL" id="CAD2071140.1"/>
    </source>
</evidence>
<feature type="binding site" evidence="1">
    <location>
        <position position="175"/>
    </location>
    <ligand>
        <name>Mn(2+)</name>
        <dbReference type="ChEBI" id="CHEBI:29035"/>
        <label>2</label>
    </ligand>
</feature>
<dbReference type="InterPro" id="IPR002933">
    <property type="entry name" value="Peptidase_M20"/>
</dbReference>
<keyword evidence="1" id="KW-0464">Manganese</keyword>
<dbReference type="InterPro" id="IPR011650">
    <property type="entry name" value="Peptidase_M20_dimer"/>
</dbReference>
<sequence>MTLKKQLIEWRRDFHQYPELGFLEMRTASIVANTLESFGIDFKIGKEVMNPDFTMGKPSEEATQQHYEWAKAHGAIDKYLEQVKDGYTGIVATIDSKKTGPTVAFRVDMDALPIFEAEDNDHFPVKEGFRSKNTEMHACGHDVHTAIGLGLAKLLSEQINELNGKVKIIFQPAEEGTRGARSMTEAGVVDDVDYFVASHIGTGIPMNHVLGSNNGFLATSKLDITFKGRSSHAGGNPEEGKNAMLAAANAVINLNAIPRHSGGATRVNVGELHAGSSRNAIADFATLKAEIRGTTSEINDYMQNYAESIIKGAAQMFQVDYTIDVVGAGKSAKGNTELAQIVIDAAKNNNLETTLEEAKPSGSEDATFFINRVQDKGGLATYTIFGTDLAAGHHNERFDVNEDSMEPAVLTLLETAKRLTKQ</sequence>
<feature type="binding site" evidence="1">
    <location>
        <position position="139"/>
    </location>
    <ligand>
        <name>Mn(2+)</name>
        <dbReference type="ChEBI" id="CHEBI:29035"/>
        <label>2</label>
    </ligand>
</feature>
<dbReference type="Proteomes" id="UP000589351">
    <property type="component" value="Unassembled WGS sequence"/>
</dbReference>
<dbReference type="AlphaFoldDB" id="A0A6V7R1D4"/>
<dbReference type="Gene3D" id="3.40.630.10">
    <property type="entry name" value="Zn peptidases"/>
    <property type="match status" value="2"/>
</dbReference>
<keyword evidence="1" id="KW-0479">Metal-binding</keyword>
<dbReference type="PANTHER" id="PTHR30575:SF3">
    <property type="entry name" value="PEPTIDASE M20 DIMERISATION DOMAIN-CONTAINING PROTEIN"/>
    <property type="match status" value="1"/>
</dbReference>
<dbReference type="Pfam" id="PF01546">
    <property type="entry name" value="Peptidase_M20"/>
    <property type="match status" value="1"/>
</dbReference>
<feature type="binding site" evidence="1">
    <location>
        <position position="199"/>
    </location>
    <ligand>
        <name>Mn(2+)</name>
        <dbReference type="ChEBI" id="CHEBI:29035"/>
        <label>2</label>
    </ligand>
</feature>
<feature type="binding site" evidence="1">
    <location>
        <position position="141"/>
    </location>
    <ligand>
        <name>Mn(2+)</name>
        <dbReference type="ChEBI" id="CHEBI:29035"/>
        <label>2</label>
    </ligand>
</feature>
<accession>A0A6V7R1D4</accession>
<feature type="binding site" evidence="1">
    <location>
        <position position="394"/>
    </location>
    <ligand>
        <name>Mn(2+)</name>
        <dbReference type="ChEBI" id="CHEBI:29035"/>
        <label>2</label>
    </ligand>
</feature>
<evidence type="ECO:0000313" key="4">
    <source>
        <dbReference type="Proteomes" id="UP000589351"/>
    </source>
</evidence>
<dbReference type="GO" id="GO:0046657">
    <property type="term" value="P:folic acid catabolic process"/>
    <property type="evidence" value="ECO:0007669"/>
    <property type="project" value="TreeGrafter"/>
</dbReference>
<keyword evidence="4" id="KW-1185">Reference proteome</keyword>
<organism evidence="3 4">
    <name type="scientific">Jeotgalicoccus meleagridis</name>
    <dbReference type="NCBI Taxonomy" id="2759181"/>
    <lineage>
        <taxon>Bacteria</taxon>
        <taxon>Bacillati</taxon>
        <taxon>Bacillota</taxon>
        <taxon>Bacilli</taxon>
        <taxon>Bacillales</taxon>
        <taxon>Staphylococcaceae</taxon>
        <taxon>Jeotgalicoccus</taxon>
    </lineage>
</organism>
<evidence type="ECO:0000259" key="2">
    <source>
        <dbReference type="Pfam" id="PF07687"/>
    </source>
</evidence>
<comment type="cofactor">
    <cofactor evidence="1">
        <name>Mn(2+)</name>
        <dbReference type="ChEBI" id="CHEBI:29035"/>
    </cofactor>
    <text evidence="1">The Mn(2+) ion enhances activity.</text>
</comment>
<dbReference type="NCBIfam" id="TIGR01891">
    <property type="entry name" value="amidohydrolases"/>
    <property type="match status" value="1"/>
</dbReference>
<dbReference type="PIRSF" id="PIRSF005962">
    <property type="entry name" value="Pept_M20D_amidohydro"/>
    <property type="match status" value="1"/>
</dbReference>
<comment type="caution">
    <text evidence="3">The sequence shown here is derived from an EMBL/GenBank/DDBJ whole genome shotgun (WGS) entry which is preliminary data.</text>
</comment>
<dbReference type="PANTHER" id="PTHR30575">
    <property type="entry name" value="PEPTIDASE M20"/>
    <property type="match status" value="1"/>
</dbReference>
<dbReference type="SUPFAM" id="SSF53187">
    <property type="entry name" value="Zn-dependent exopeptidases"/>
    <property type="match status" value="1"/>
</dbReference>
<dbReference type="InterPro" id="IPR052030">
    <property type="entry name" value="Peptidase_M20/M20A_hydrolases"/>
</dbReference>
<dbReference type="InterPro" id="IPR017439">
    <property type="entry name" value="Amidohydrolase"/>
</dbReference>
<evidence type="ECO:0000256" key="1">
    <source>
        <dbReference type="PIRSR" id="PIRSR005962-1"/>
    </source>
</evidence>
<dbReference type="EMBL" id="CAJEWD010000003">
    <property type="protein sequence ID" value="CAD2071140.1"/>
    <property type="molecule type" value="Genomic_DNA"/>
</dbReference>
<reference evidence="3 4" key="1">
    <citation type="submission" date="2020-07" db="EMBL/GenBank/DDBJ databases">
        <authorList>
            <person name="Criscuolo A."/>
        </authorList>
    </citation>
    <scope>NUCLEOTIDE SEQUENCE [LARGE SCALE GENOMIC DNA]</scope>
    <source>
        <strain evidence="3">CIP111649</strain>
    </source>
</reference>
<dbReference type="GO" id="GO:0071713">
    <property type="term" value="F:para-aminobenzoyl-glutamate hydrolase activity"/>
    <property type="evidence" value="ECO:0007669"/>
    <property type="project" value="TreeGrafter"/>
</dbReference>
<name>A0A6V7R1D4_9STAP</name>
<feature type="domain" description="Peptidase M20 dimerisation" evidence="2">
    <location>
        <begin position="222"/>
        <end position="311"/>
    </location>
</feature>